<dbReference type="InterPro" id="IPR016039">
    <property type="entry name" value="Thiolase-like"/>
</dbReference>
<keyword evidence="3" id="KW-1185">Reference proteome</keyword>
<dbReference type="GO" id="GO:0016746">
    <property type="term" value="F:acyltransferase activity"/>
    <property type="evidence" value="ECO:0007669"/>
    <property type="project" value="InterPro"/>
</dbReference>
<dbReference type="Gene3D" id="3.40.47.10">
    <property type="match status" value="1"/>
</dbReference>
<name>A0A417YHU6_9BACI</name>
<evidence type="ECO:0000259" key="1">
    <source>
        <dbReference type="Pfam" id="PF00109"/>
    </source>
</evidence>
<evidence type="ECO:0000313" key="3">
    <source>
        <dbReference type="Proteomes" id="UP000285456"/>
    </source>
</evidence>
<accession>A0A417YHU6</accession>
<dbReference type="SUPFAM" id="SSF53901">
    <property type="entry name" value="Thiolase-like"/>
    <property type="match status" value="1"/>
</dbReference>
<dbReference type="EMBL" id="QWEH01000005">
    <property type="protein sequence ID" value="RHW32530.1"/>
    <property type="molecule type" value="Genomic_DNA"/>
</dbReference>
<evidence type="ECO:0000313" key="2">
    <source>
        <dbReference type="EMBL" id="RHW32530.1"/>
    </source>
</evidence>
<feature type="domain" description="Beta-ketoacyl synthase-like N-terminal" evidence="1">
    <location>
        <begin position="54"/>
        <end position="156"/>
    </location>
</feature>
<dbReference type="InterPro" id="IPR014030">
    <property type="entry name" value="Ketoacyl_synth_N"/>
</dbReference>
<sequence length="270" mass="30199">MIQIKGISSITPLGLGVEELSARSLLNDKANLLAPPEFYNYKYLSGLNLLPKISQYGCISVYEAIRFAGYAVNSEKDSKTAVIVSNNYGSIHAIKDMFIDADKYGPKGVNPRFFPGTVLNVVAGHISIKFRFSGPNITVSEGVESGCKSLLYAYELLNREDLKRVLVCDLNIFPPTGYKKPVENYLTEFEHVSTILMEKVDEGVDRKEGVSIAINNISESKNEYFNNKIMASEFTPKLLTNVYKILKYEYNSQTEIQVSTDDSLFNIILN</sequence>
<dbReference type="RefSeq" id="WP_118889178.1">
    <property type="nucleotide sequence ID" value="NZ_PHUT01000005.1"/>
</dbReference>
<protein>
    <recommendedName>
        <fullName evidence="1">Beta-ketoacyl synthase-like N-terminal domain-containing protein</fullName>
    </recommendedName>
</protein>
<proteinExistence type="predicted"/>
<dbReference type="Proteomes" id="UP000285456">
    <property type="component" value="Unassembled WGS sequence"/>
</dbReference>
<dbReference type="OrthoDB" id="2789101at2"/>
<dbReference type="AlphaFoldDB" id="A0A417YHU6"/>
<gene>
    <name evidence="2" type="ORF">D1B32_09370</name>
</gene>
<dbReference type="Pfam" id="PF00109">
    <property type="entry name" value="ketoacyl-synt"/>
    <property type="match status" value="1"/>
</dbReference>
<comment type="caution">
    <text evidence="2">The sequence shown here is derived from an EMBL/GenBank/DDBJ whole genome shotgun (WGS) entry which is preliminary data.</text>
</comment>
<organism evidence="2 3">
    <name type="scientific">Oceanobacillus profundus</name>
    <dbReference type="NCBI Taxonomy" id="372463"/>
    <lineage>
        <taxon>Bacteria</taxon>
        <taxon>Bacillati</taxon>
        <taxon>Bacillota</taxon>
        <taxon>Bacilli</taxon>
        <taxon>Bacillales</taxon>
        <taxon>Bacillaceae</taxon>
        <taxon>Oceanobacillus</taxon>
    </lineage>
</organism>
<reference evidence="2 3" key="1">
    <citation type="journal article" date="2007" name="Int. J. Syst. Evol. Microbiol.">
        <title>Oceanobacillus profundus sp. nov., isolated from a deep-sea sediment core.</title>
        <authorList>
            <person name="Kim Y.G."/>
            <person name="Choi D.H."/>
            <person name="Hyun S."/>
            <person name="Cho B.C."/>
        </authorList>
    </citation>
    <scope>NUCLEOTIDE SEQUENCE [LARGE SCALE GENOMIC DNA]</scope>
    <source>
        <strain evidence="2 3">DSM 18246</strain>
    </source>
</reference>